<dbReference type="InterPro" id="IPR013108">
    <property type="entry name" value="Amidohydro_3"/>
</dbReference>
<dbReference type="Proteomes" id="UP000034841">
    <property type="component" value="Unassembled WGS sequence"/>
</dbReference>
<dbReference type="EC" id="3.5.-.-" evidence="2"/>
<dbReference type="PANTHER" id="PTHR22642">
    <property type="entry name" value="IMIDAZOLONEPROPIONASE"/>
    <property type="match status" value="1"/>
</dbReference>
<keyword evidence="3" id="KW-1185">Reference proteome</keyword>
<dbReference type="GO" id="GO:0016810">
    <property type="term" value="F:hydrolase activity, acting on carbon-nitrogen (but not peptide) bonds"/>
    <property type="evidence" value="ECO:0007669"/>
    <property type="project" value="InterPro"/>
</dbReference>
<dbReference type="InterPro" id="IPR011059">
    <property type="entry name" value="Metal-dep_hydrolase_composite"/>
</dbReference>
<feature type="domain" description="Amidohydrolase 3" evidence="1">
    <location>
        <begin position="62"/>
        <end position="542"/>
    </location>
</feature>
<dbReference type="Pfam" id="PF07969">
    <property type="entry name" value="Amidohydro_3"/>
    <property type="match status" value="1"/>
</dbReference>
<evidence type="ECO:0000259" key="1">
    <source>
        <dbReference type="Pfam" id="PF07969"/>
    </source>
</evidence>
<evidence type="ECO:0000313" key="3">
    <source>
        <dbReference type="Proteomes" id="UP000034841"/>
    </source>
</evidence>
<keyword evidence="2" id="KW-0378">Hydrolase</keyword>
<dbReference type="EMBL" id="LBBL01000158">
    <property type="protein sequence ID" value="KKF94486.1"/>
    <property type="molecule type" value="Genomic_DNA"/>
</dbReference>
<comment type="caution">
    <text evidence="2">The sequence shown here is derived from an EMBL/GenBank/DDBJ whole genome shotgun (WGS) entry which is preliminary data.</text>
</comment>
<sequence>MATLLYNGRIFQSSGLVKPEHHFETCIAFDTVSSRILHVGSESDPEILRLGGPDKSGFAQATDMQGKFILPGFIDGHMHFLTLGQSMTKLSLAKCQNLEDIVATLKEYAAAHPEVPRILAGHWMHHMTGDQATAAALADIDPRPIFIESKDLHFQWCNDAALAEMDLADTPDPKGGKIVRDESGKPAGLVSENAVMTIVWPHLAKVAAMDAKVASLSAALDAYCAAGYTGMIEMAMDEGGWEAALELRRQRGGVLPVRLAAYWCLMPKPTEAETLAEIDRAAALRDEFNTTTSPDCRITGIKFICDGVIDACTAALKHPYASGEAAGDPIWTAAMLGPAVARATHHGLQVALHAIGDETVHVAVEAIAAHAPARLRPRIEHLELTAPEDVARLGALGITASIHPVHADPAILREWPRLLGAHRCGRAFAYPEFADAGSVLAIGSDAPSAPLDPLPNLYTATTRRSAREPLSTDTVNPHFALELAHAVTAATAGTAYSVFDENETGALKKGLRADIVVVDMQWEAHQLLQAKVLKTYSGGVLTFDAEA</sequence>
<reference evidence="2 3" key="1">
    <citation type="submission" date="2015-04" db="EMBL/GenBank/DDBJ databases">
        <title>Genome sequence of Ceratocystis platani, a major pathogen of plane trees.</title>
        <authorList>
            <person name="Belbahri L."/>
        </authorList>
    </citation>
    <scope>NUCLEOTIDE SEQUENCE [LARGE SCALE GENOMIC DNA]</scope>
    <source>
        <strain evidence="2 3">CFO</strain>
    </source>
</reference>
<dbReference type="AlphaFoldDB" id="A0A0F8B0K4"/>
<dbReference type="SUPFAM" id="SSF51338">
    <property type="entry name" value="Composite domain of metallo-dependent hydrolases"/>
    <property type="match status" value="1"/>
</dbReference>
<gene>
    <name evidence="2" type="primary">ytcJ</name>
    <name evidence="2" type="ORF">CFO_g3165</name>
</gene>
<dbReference type="Gene3D" id="3.10.310.70">
    <property type="match status" value="1"/>
</dbReference>
<accession>A0A0F8B0K4</accession>
<dbReference type="SUPFAM" id="SSF51556">
    <property type="entry name" value="Metallo-dependent hydrolases"/>
    <property type="match status" value="1"/>
</dbReference>
<dbReference type="CDD" id="cd01300">
    <property type="entry name" value="YtcJ_like"/>
    <property type="match status" value="1"/>
</dbReference>
<protein>
    <submittedName>
        <fullName evidence="2">Putative amidohydrolase YtcJ</fullName>
        <ecNumber evidence="2">3.5.-.-</ecNumber>
    </submittedName>
</protein>
<name>A0A0F8B0K4_CERFI</name>
<dbReference type="Gene3D" id="3.20.20.140">
    <property type="entry name" value="Metal-dependent hydrolases"/>
    <property type="match status" value="1"/>
</dbReference>
<dbReference type="PANTHER" id="PTHR22642:SF20">
    <property type="entry name" value="AMIDOHYDROLASE 3 DOMAIN-CONTAINING PROTEIN"/>
    <property type="match status" value="1"/>
</dbReference>
<proteinExistence type="predicted"/>
<dbReference type="Gene3D" id="2.30.40.10">
    <property type="entry name" value="Urease, subunit C, domain 1"/>
    <property type="match status" value="1"/>
</dbReference>
<dbReference type="InterPro" id="IPR032466">
    <property type="entry name" value="Metal_Hydrolase"/>
</dbReference>
<evidence type="ECO:0000313" key="2">
    <source>
        <dbReference type="EMBL" id="KKF94486.1"/>
    </source>
</evidence>
<dbReference type="InterPro" id="IPR033932">
    <property type="entry name" value="YtcJ-like"/>
</dbReference>
<organism evidence="2 3">
    <name type="scientific">Ceratocystis fimbriata f. sp. platani</name>
    <dbReference type="NCBI Taxonomy" id="88771"/>
    <lineage>
        <taxon>Eukaryota</taxon>
        <taxon>Fungi</taxon>
        <taxon>Dikarya</taxon>
        <taxon>Ascomycota</taxon>
        <taxon>Pezizomycotina</taxon>
        <taxon>Sordariomycetes</taxon>
        <taxon>Hypocreomycetidae</taxon>
        <taxon>Microascales</taxon>
        <taxon>Ceratocystidaceae</taxon>
        <taxon>Ceratocystis</taxon>
    </lineage>
</organism>
<dbReference type="OrthoDB" id="3501663at2759"/>